<dbReference type="RefSeq" id="WP_248943242.1">
    <property type="nucleotide sequence ID" value="NZ_JAKIKS010000220.1"/>
</dbReference>
<name>A0ABT0LJP6_9GAMM</name>
<dbReference type="EMBL" id="JAKIKS010000220">
    <property type="protein sequence ID" value="MCL1127809.1"/>
    <property type="molecule type" value="Genomic_DNA"/>
</dbReference>
<evidence type="ECO:0000313" key="1">
    <source>
        <dbReference type="EMBL" id="MCL1127809.1"/>
    </source>
</evidence>
<evidence type="ECO:0000313" key="2">
    <source>
        <dbReference type="Proteomes" id="UP001203423"/>
    </source>
</evidence>
<reference evidence="1 2" key="1">
    <citation type="submission" date="2022-01" db="EMBL/GenBank/DDBJ databases">
        <title>Whole genome-based taxonomy of the Shewanellaceae.</title>
        <authorList>
            <person name="Martin-Rodriguez A.J."/>
        </authorList>
    </citation>
    <scope>NUCLEOTIDE SEQUENCE [LARGE SCALE GENOMIC DNA]</scope>
    <source>
        <strain evidence="1 2">DSM 17177</strain>
    </source>
</reference>
<gene>
    <name evidence="1" type="ORF">L2764_25945</name>
</gene>
<evidence type="ECO:0008006" key="3">
    <source>
        <dbReference type="Google" id="ProtNLM"/>
    </source>
</evidence>
<comment type="caution">
    <text evidence="1">The sequence shown here is derived from an EMBL/GenBank/DDBJ whole genome shotgun (WGS) entry which is preliminary data.</text>
</comment>
<organism evidence="1 2">
    <name type="scientific">Shewanella surugensis</name>
    <dbReference type="NCBI Taxonomy" id="212020"/>
    <lineage>
        <taxon>Bacteria</taxon>
        <taxon>Pseudomonadati</taxon>
        <taxon>Pseudomonadota</taxon>
        <taxon>Gammaproteobacteria</taxon>
        <taxon>Alteromonadales</taxon>
        <taxon>Shewanellaceae</taxon>
        <taxon>Shewanella</taxon>
    </lineage>
</organism>
<protein>
    <recommendedName>
        <fullName evidence="3">Heparin-sulfate lyase N-terminal domain-containing protein</fullName>
    </recommendedName>
</protein>
<proteinExistence type="predicted"/>
<accession>A0ABT0LJP6</accession>
<sequence>MKSHYCIYILLIFIFSARVNALDLQRYQIRVDEILTQSTVSPNYDNMLALSYQGIDNAAMVEAMIDKVKTDRIPDFTLIKLIRILLNSESYDDTILTGIEHFPYWISQGETQYQYWSENHMIMWMSSEWLLHEHLGRHTTPNLAQRLRHYLALKVEHGFYEFNSPVYYKFTLAGLLNLADFALDNQIKGQASLAAQKLLTQFLLFTTEAGTYAPTTGRAYTEHYRNPGNHGLIYLLTGMGNVPQNPGMDVSFLATSALDMAPVLDSWQASYSGQFMNSHSLAESFTLNSDLTREDRAVFQWSMGGYFAPSVAEDTLWAIDHYDLSEHEAFKNFAGMPNFLQWFADSAATIGATFSRSSVLTGTRLNLYKNAGSALSSMDNFWGGYYGYQQWPIVAVADDIAVWPLSGDVDDWSTYRPYTANTHLPKVLQQDNLALILYWPNTEISLANTFGLGEISTKVNIYWPESEFDEWQQEGRWLVGRKGDSYVAIFRDCTDKVNDIYSCKGDRGRQMWGSYVGNTQTHGSYDAFLDVIRSSSYKESYTWNWKQWQFQYYGRITVGDKSLSYTWK</sequence>
<keyword evidence="2" id="KW-1185">Reference proteome</keyword>
<dbReference type="Proteomes" id="UP001203423">
    <property type="component" value="Unassembled WGS sequence"/>
</dbReference>